<comment type="caution">
    <text evidence="3">The sequence shown here is derived from an EMBL/GenBank/DDBJ whole genome shotgun (WGS) entry which is preliminary data.</text>
</comment>
<dbReference type="AlphaFoldDB" id="A0A699X1M0"/>
<proteinExistence type="predicted"/>
<reference evidence="3" key="1">
    <citation type="journal article" date="2019" name="Sci. Rep.">
        <title>Draft genome of Tanacetum cinerariifolium, the natural source of mosquito coil.</title>
        <authorList>
            <person name="Yamashiro T."/>
            <person name="Shiraishi A."/>
            <person name="Satake H."/>
            <person name="Nakayama K."/>
        </authorList>
    </citation>
    <scope>NUCLEOTIDE SEQUENCE</scope>
</reference>
<evidence type="ECO:0000256" key="2">
    <source>
        <dbReference type="SAM" id="SignalP"/>
    </source>
</evidence>
<keyword evidence="2" id="KW-0732">Signal</keyword>
<feature type="non-terminal residue" evidence="3">
    <location>
        <position position="1"/>
    </location>
</feature>
<organism evidence="3">
    <name type="scientific">Tanacetum cinerariifolium</name>
    <name type="common">Dalmatian daisy</name>
    <name type="synonym">Chrysanthemum cinerariifolium</name>
    <dbReference type="NCBI Taxonomy" id="118510"/>
    <lineage>
        <taxon>Eukaryota</taxon>
        <taxon>Viridiplantae</taxon>
        <taxon>Streptophyta</taxon>
        <taxon>Embryophyta</taxon>
        <taxon>Tracheophyta</taxon>
        <taxon>Spermatophyta</taxon>
        <taxon>Magnoliopsida</taxon>
        <taxon>eudicotyledons</taxon>
        <taxon>Gunneridae</taxon>
        <taxon>Pentapetalae</taxon>
        <taxon>asterids</taxon>
        <taxon>campanulids</taxon>
        <taxon>Asterales</taxon>
        <taxon>Asteraceae</taxon>
        <taxon>Asteroideae</taxon>
        <taxon>Anthemideae</taxon>
        <taxon>Anthemidinae</taxon>
        <taxon>Tanacetum</taxon>
    </lineage>
</organism>
<feature type="compositionally biased region" description="Gly residues" evidence="1">
    <location>
        <begin position="48"/>
        <end position="57"/>
    </location>
</feature>
<protein>
    <submittedName>
        <fullName evidence="3">Uncharacterized protein</fullName>
    </submittedName>
</protein>
<dbReference type="EMBL" id="BKCJ011793636">
    <property type="protein sequence ID" value="GFD53389.1"/>
    <property type="molecule type" value="Genomic_DNA"/>
</dbReference>
<accession>A0A699X1M0</accession>
<evidence type="ECO:0000256" key="1">
    <source>
        <dbReference type="SAM" id="MobiDB-lite"/>
    </source>
</evidence>
<feature type="signal peptide" evidence="2">
    <location>
        <begin position="1"/>
        <end position="18"/>
    </location>
</feature>
<evidence type="ECO:0000313" key="3">
    <source>
        <dbReference type="EMBL" id="GFD53389.1"/>
    </source>
</evidence>
<feature type="region of interest" description="Disordered" evidence="1">
    <location>
        <begin position="43"/>
        <end position="78"/>
    </location>
</feature>
<name>A0A699X1M0_TANCI</name>
<feature type="chain" id="PRO_5025527740" evidence="2">
    <location>
        <begin position="19"/>
        <end position="78"/>
    </location>
</feature>
<gene>
    <name evidence="3" type="ORF">Tci_925358</name>
</gene>
<sequence length="78" mass="7356">SFVGGVFHFVAYLVGAGGGYLGGRSGAAVGVLGGVGVGRAGAQAQAQGSGGEQGFEGGSHQKGLGEKGEIVPLNGSLP</sequence>